<protein>
    <submittedName>
        <fullName evidence="1">Uncharacterized protein</fullName>
    </submittedName>
</protein>
<comment type="caution">
    <text evidence="1">The sequence shown here is derived from an EMBL/GenBank/DDBJ whole genome shotgun (WGS) entry which is preliminary data.</text>
</comment>
<reference evidence="1 2" key="1">
    <citation type="submission" date="2007-03" db="EMBL/GenBank/DDBJ databases">
        <authorList>
            <person name="Stal L."/>
            <person name="Ferriera S."/>
            <person name="Johnson J."/>
            <person name="Kravitz S."/>
            <person name="Beeson K."/>
            <person name="Sutton G."/>
            <person name="Rogers Y.-H."/>
            <person name="Friedman R."/>
            <person name="Frazier M."/>
            <person name="Venter J.C."/>
        </authorList>
    </citation>
    <scope>NUCLEOTIDE SEQUENCE [LARGE SCALE GENOMIC DNA]</scope>
    <source>
        <strain evidence="1 2">CCY0110</strain>
    </source>
</reference>
<dbReference type="eggNOG" id="ENOG5033PPA">
    <property type="taxonomic scope" value="Bacteria"/>
</dbReference>
<dbReference type="OrthoDB" id="581481at2"/>
<proteinExistence type="predicted"/>
<evidence type="ECO:0000313" key="1">
    <source>
        <dbReference type="EMBL" id="EAZ88063.1"/>
    </source>
</evidence>
<dbReference type="AlphaFoldDB" id="A3IZM7"/>
<keyword evidence="2" id="KW-1185">Reference proteome</keyword>
<dbReference type="EMBL" id="AAXW01000110">
    <property type="protein sequence ID" value="EAZ88063.1"/>
    <property type="molecule type" value="Genomic_DNA"/>
</dbReference>
<dbReference type="RefSeq" id="WP_008278842.1">
    <property type="nucleotide sequence ID" value="NZ_AAXW01000110.1"/>
</dbReference>
<accession>A3IZM7</accession>
<gene>
    <name evidence="1" type="ORF">CY0110_29004</name>
</gene>
<evidence type="ECO:0000313" key="2">
    <source>
        <dbReference type="Proteomes" id="UP000003781"/>
    </source>
</evidence>
<sequence>MNNTFLPIFSIDRIQHLQKLQNLQGDYGVLATTSCYKKLLTTIRKLKKPFFIDSGVFEHKQQAWYYELNCEFKNNQWIRKLQLANEKKLRKTIKEYLNRCDKFSPDYVFAPDIIGEPLISLYLANLSLQEYWNKPRIYHLIGVVQIGEILYNWTEKSVPCQDSLLPYYNSPKSFLTSLISEYRNMGYKYLALGGLLKLDKTTRTGLKFGLSTQEFDELLTWSRPNFVLGGLALTRLEVLKKHKVCADSTGWLWWDIRYDKKRFENRNPLQEVINFASESS</sequence>
<organism evidence="1 2">
    <name type="scientific">Crocosphaera chwakensis CCY0110</name>
    <dbReference type="NCBI Taxonomy" id="391612"/>
    <lineage>
        <taxon>Bacteria</taxon>
        <taxon>Bacillati</taxon>
        <taxon>Cyanobacteriota</taxon>
        <taxon>Cyanophyceae</taxon>
        <taxon>Oscillatoriophycideae</taxon>
        <taxon>Chroococcales</taxon>
        <taxon>Aphanothecaceae</taxon>
        <taxon>Crocosphaera</taxon>
        <taxon>Crocosphaera chwakensis</taxon>
    </lineage>
</organism>
<name>A3IZM7_9CHRO</name>
<dbReference type="Proteomes" id="UP000003781">
    <property type="component" value="Unassembled WGS sequence"/>
</dbReference>